<feature type="compositionally biased region" description="Acidic residues" evidence="1">
    <location>
        <begin position="111"/>
        <end position="130"/>
    </location>
</feature>
<gene>
    <name evidence="3" type="ORF">SRAS04492_LOCUS9166</name>
</gene>
<evidence type="ECO:0000256" key="2">
    <source>
        <dbReference type="SAM" id="Phobius"/>
    </source>
</evidence>
<organism evidence="3">
    <name type="scientific">Strombidium rassoulzadegani</name>
    <dbReference type="NCBI Taxonomy" id="1082188"/>
    <lineage>
        <taxon>Eukaryota</taxon>
        <taxon>Sar</taxon>
        <taxon>Alveolata</taxon>
        <taxon>Ciliophora</taxon>
        <taxon>Intramacronucleata</taxon>
        <taxon>Spirotrichea</taxon>
        <taxon>Oligotrichia</taxon>
        <taxon>Strombidiidae</taxon>
        <taxon>Strombidium</taxon>
    </lineage>
</organism>
<dbReference type="AlphaFoldDB" id="A0A7S3CTX7"/>
<feature type="transmembrane region" description="Helical" evidence="2">
    <location>
        <begin position="77"/>
        <end position="98"/>
    </location>
</feature>
<evidence type="ECO:0000256" key="1">
    <source>
        <dbReference type="SAM" id="MobiDB-lite"/>
    </source>
</evidence>
<reference evidence="3" key="1">
    <citation type="submission" date="2021-01" db="EMBL/GenBank/DDBJ databases">
        <authorList>
            <person name="Corre E."/>
            <person name="Pelletier E."/>
            <person name="Niang G."/>
            <person name="Scheremetjew M."/>
            <person name="Finn R."/>
            <person name="Kale V."/>
            <person name="Holt S."/>
            <person name="Cochrane G."/>
            <person name="Meng A."/>
            <person name="Brown T."/>
            <person name="Cohen L."/>
        </authorList>
    </citation>
    <scope>NUCLEOTIDE SEQUENCE</scope>
    <source>
        <strain evidence="3">Ras09</strain>
    </source>
</reference>
<accession>A0A7S3CTX7</accession>
<evidence type="ECO:0000313" key="3">
    <source>
        <dbReference type="EMBL" id="CAE0237357.1"/>
    </source>
</evidence>
<keyword evidence="2" id="KW-0812">Transmembrane</keyword>
<sequence>MNCNFNQSGKHTFVYTHRDFLKYNLKTLEESNDKDRIIVIDNSPMPQGGANVHDSIVLEYASSNTYAMTYNLRNVSIYMGIFTVVLLFAIGSLNYLAFKIQKDIKRKFQQDEDETSEDEDAEEDKEEEKEDDKAEGSSK</sequence>
<feature type="region of interest" description="Disordered" evidence="1">
    <location>
        <begin position="107"/>
        <end position="139"/>
    </location>
</feature>
<name>A0A7S3CTX7_9SPIT</name>
<protein>
    <submittedName>
        <fullName evidence="3">Uncharacterized protein</fullName>
    </submittedName>
</protein>
<dbReference type="EMBL" id="HBIA01018431">
    <property type="protein sequence ID" value="CAE0237357.1"/>
    <property type="molecule type" value="Transcribed_RNA"/>
</dbReference>
<keyword evidence="2" id="KW-1133">Transmembrane helix</keyword>
<keyword evidence="2" id="KW-0472">Membrane</keyword>
<proteinExistence type="predicted"/>